<dbReference type="Gene3D" id="3.30.2310.20">
    <property type="entry name" value="RelE-like"/>
    <property type="match status" value="1"/>
</dbReference>
<evidence type="ECO:0000256" key="1">
    <source>
        <dbReference type="ARBA" id="ARBA00022649"/>
    </source>
</evidence>
<dbReference type="EMBL" id="JADBEC010000001">
    <property type="protein sequence ID" value="MBE1505790.1"/>
    <property type="molecule type" value="Genomic_DNA"/>
</dbReference>
<sequence length="79" mass="9376">MKYRTTFKADRDIIDIYVLGAEQFGVAQSERYVDELFRTFELLADNPQMARERRELKPPMRLHPYQAHMIAYTTGSETF</sequence>
<protein>
    <submittedName>
        <fullName evidence="2">Toxin ParE1/3/4</fullName>
    </submittedName>
</protein>
<evidence type="ECO:0000313" key="2">
    <source>
        <dbReference type="EMBL" id="MBE1505790.1"/>
    </source>
</evidence>
<name>A0ABR9IRH3_RHIVS</name>
<dbReference type="Pfam" id="PF05016">
    <property type="entry name" value="ParE_toxin"/>
    <property type="match status" value="1"/>
</dbReference>
<dbReference type="InterPro" id="IPR035093">
    <property type="entry name" value="RelE/ParE_toxin_dom_sf"/>
</dbReference>
<dbReference type="RefSeq" id="WP_246517186.1">
    <property type="nucleotide sequence ID" value="NZ_BAAAVL010000009.1"/>
</dbReference>
<evidence type="ECO:0000313" key="3">
    <source>
        <dbReference type="Proteomes" id="UP000620262"/>
    </source>
</evidence>
<dbReference type="InterPro" id="IPR007712">
    <property type="entry name" value="RelE/ParE_toxin"/>
</dbReference>
<dbReference type="Proteomes" id="UP000620262">
    <property type="component" value="Unassembled WGS sequence"/>
</dbReference>
<proteinExistence type="predicted"/>
<keyword evidence="3" id="KW-1185">Reference proteome</keyword>
<accession>A0ABR9IRH3</accession>
<keyword evidence="1" id="KW-1277">Toxin-antitoxin system</keyword>
<reference evidence="2 3" key="1">
    <citation type="submission" date="2020-10" db="EMBL/GenBank/DDBJ databases">
        <title>Sequencing the genomes of 1000 actinobacteria strains.</title>
        <authorList>
            <person name="Klenk H.-P."/>
        </authorList>
    </citation>
    <scope>NUCLEOTIDE SEQUENCE [LARGE SCALE GENOMIC DNA]</scope>
    <source>
        <strain evidence="2 3">DSM 7307</strain>
    </source>
</reference>
<organism evidence="2 3">
    <name type="scientific">Rhizobium viscosum</name>
    <name type="common">Arthrobacter viscosus</name>
    <dbReference type="NCBI Taxonomy" id="1673"/>
    <lineage>
        <taxon>Bacteria</taxon>
        <taxon>Pseudomonadati</taxon>
        <taxon>Pseudomonadota</taxon>
        <taxon>Alphaproteobacteria</taxon>
        <taxon>Hyphomicrobiales</taxon>
        <taxon>Rhizobiaceae</taxon>
        <taxon>Rhizobium/Agrobacterium group</taxon>
        <taxon>Rhizobium</taxon>
    </lineage>
</organism>
<gene>
    <name evidence="2" type="ORF">H4W29_002971</name>
</gene>
<comment type="caution">
    <text evidence="2">The sequence shown here is derived from an EMBL/GenBank/DDBJ whole genome shotgun (WGS) entry which is preliminary data.</text>
</comment>